<sequence>MPKSAILPLTHLHDGKYGEIPEKENEALLHLSDPMVQSFNHAIGEGLQMAISNLPPVEMTTHDQPIIISLVDAKIYSPQVTSLMDEVHNTKTYPRQCIESGSTYKASLQATFGFIVNGKRMPYVEQNLGQVPIMVKSKLCSLYGLSPAELVQRGENLNDPGGYFIVNGARRILRTLTAQRRHYPLALTRDTWRHRQELLSDKGVVIQCVAPDETVSTNVLHYLNTGAAKLGFIINKRTFLVDLAMMLKALRDVNDREIVTIFAAMRGHDTFFIEKVKQMLSELAERKSH</sequence>
<dbReference type="GO" id="GO:0003677">
    <property type="term" value="F:DNA binding"/>
    <property type="evidence" value="ECO:0007669"/>
    <property type="project" value="InterPro"/>
</dbReference>
<accession>A0A8B7P2U3</accession>
<dbReference type="GO" id="GO:0000428">
    <property type="term" value="C:DNA-directed RNA polymerase complex"/>
    <property type="evidence" value="ECO:0007669"/>
    <property type="project" value="UniProtKB-KW"/>
</dbReference>
<dbReference type="AlphaFoldDB" id="A0A8B7P2U3"/>
<gene>
    <name evidence="9" type="primary">LOC108676733</name>
</gene>
<protein>
    <recommendedName>
        <fullName evidence="2">DNA-directed RNA polymerase</fullName>
        <ecNumber evidence="2">2.7.7.6</ecNumber>
    </recommendedName>
</protein>
<dbReference type="SUPFAM" id="SSF64484">
    <property type="entry name" value="beta and beta-prime subunits of DNA dependent RNA-polymerase"/>
    <property type="match status" value="1"/>
</dbReference>
<dbReference type="GO" id="GO:0032549">
    <property type="term" value="F:ribonucleoside binding"/>
    <property type="evidence" value="ECO:0007669"/>
    <property type="project" value="InterPro"/>
</dbReference>
<evidence type="ECO:0000259" key="7">
    <source>
        <dbReference type="Pfam" id="PF04563"/>
    </source>
</evidence>
<evidence type="ECO:0000313" key="9">
    <source>
        <dbReference type="RefSeq" id="XP_018020353.1"/>
    </source>
</evidence>
<keyword evidence="6" id="KW-0804">Transcription</keyword>
<dbReference type="RefSeq" id="XP_018020353.1">
    <property type="nucleotide sequence ID" value="XM_018164864.1"/>
</dbReference>
<keyword evidence="4" id="KW-0808">Transferase</keyword>
<keyword evidence="8" id="KW-1185">Reference proteome</keyword>
<evidence type="ECO:0000256" key="6">
    <source>
        <dbReference type="ARBA" id="ARBA00023163"/>
    </source>
</evidence>
<evidence type="ECO:0000256" key="2">
    <source>
        <dbReference type="ARBA" id="ARBA00012418"/>
    </source>
</evidence>
<evidence type="ECO:0000313" key="8">
    <source>
        <dbReference type="Proteomes" id="UP000694843"/>
    </source>
</evidence>
<proteinExistence type="inferred from homology"/>
<dbReference type="OrthoDB" id="10248617at2759"/>
<reference evidence="9" key="1">
    <citation type="submission" date="2025-08" db="UniProtKB">
        <authorList>
            <consortium name="RefSeq"/>
        </authorList>
    </citation>
    <scope>IDENTIFICATION</scope>
    <source>
        <tissue evidence="9">Whole organism</tissue>
    </source>
</reference>
<dbReference type="Pfam" id="PF04563">
    <property type="entry name" value="RNA_pol_Rpb2_1"/>
    <property type="match status" value="1"/>
</dbReference>
<feature type="domain" description="RNA polymerase beta subunit protrusion" evidence="7">
    <location>
        <begin position="31"/>
        <end position="229"/>
    </location>
</feature>
<organism evidence="8 9">
    <name type="scientific">Hyalella azteca</name>
    <name type="common">Amphipod</name>
    <dbReference type="NCBI Taxonomy" id="294128"/>
    <lineage>
        <taxon>Eukaryota</taxon>
        <taxon>Metazoa</taxon>
        <taxon>Ecdysozoa</taxon>
        <taxon>Arthropoda</taxon>
        <taxon>Crustacea</taxon>
        <taxon>Multicrustacea</taxon>
        <taxon>Malacostraca</taxon>
        <taxon>Eumalacostraca</taxon>
        <taxon>Peracarida</taxon>
        <taxon>Amphipoda</taxon>
        <taxon>Senticaudata</taxon>
        <taxon>Talitrida</taxon>
        <taxon>Talitroidea</taxon>
        <taxon>Hyalellidae</taxon>
        <taxon>Hyalella</taxon>
    </lineage>
</organism>
<dbReference type="Gene3D" id="3.90.1110.10">
    <property type="entry name" value="RNA polymerase Rpb2, domain 2"/>
    <property type="match status" value="1"/>
</dbReference>
<keyword evidence="5" id="KW-0548">Nucleotidyltransferase</keyword>
<dbReference type="EC" id="2.7.7.6" evidence="2"/>
<comment type="similarity">
    <text evidence="1">Belongs to the RNA polymerase beta chain family.</text>
</comment>
<dbReference type="GeneID" id="108676733"/>
<dbReference type="InterPro" id="IPR015712">
    <property type="entry name" value="DNA-dir_RNA_pol_su2"/>
</dbReference>
<dbReference type="InterPro" id="IPR037034">
    <property type="entry name" value="RNA_pol_Rpb2_2_sf"/>
</dbReference>
<dbReference type="PANTHER" id="PTHR20856">
    <property type="entry name" value="DNA-DIRECTED RNA POLYMERASE I SUBUNIT 2"/>
    <property type="match status" value="1"/>
</dbReference>
<dbReference type="InterPro" id="IPR007644">
    <property type="entry name" value="RNA_pol_bsu_protrusion"/>
</dbReference>
<name>A0A8B7P2U3_HYAAZ</name>
<dbReference type="Proteomes" id="UP000694843">
    <property type="component" value="Unplaced"/>
</dbReference>
<evidence type="ECO:0000256" key="3">
    <source>
        <dbReference type="ARBA" id="ARBA00022478"/>
    </source>
</evidence>
<dbReference type="GO" id="GO:0006351">
    <property type="term" value="P:DNA-templated transcription"/>
    <property type="evidence" value="ECO:0007669"/>
    <property type="project" value="InterPro"/>
</dbReference>
<evidence type="ECO:0000256" key="1">
    <source>
        <dbReference type="ARBA" id="ARBA00006835"/>
    </source>
</evidence>
<dbReference type="GO" id="GO:0003899">
    <property type="term" value="F:DNA-directed RNA polymerase activity"/>
    <property type="evidence" value="ECO:0007669"/>
    <property type="project" value="UniProtKB-EC"/>
</dbReference>
<evidence type="ECO:0000256" key="5">
    <source>
        <dbReference type="ARBA" id="ARBA00022695"/>
    </source>
</evidence>
<evidence type="ECO:0000256" key="4">
    <source>
        <dbReference type="ARBA" id="ARBA00022679"/>
    </source>
</evidence>
<dbReference type="OMA" id="LTHILLW"/>
<keyword evidence="3" id="KW-0240">DNA-directed RNA polymerase</keyword>
<dbReference type="KEGG" id="hazt:108676733"/>